<dbReference type="Proteomes" id="UP000325434">
    <property type="component" value="Unassembled WGS sequence"/>
</dbReference>
<feature type="transmembrane region" description="Helical" evidence="1">
    <location>
        <begin position="13"/>
        <end position="32"/>
    </location>
</feature>
<dbReference type="AlphaFoldDB" id="A0A5N6HAJ6"/>
<proteinExistence type="predicted"/>
<accession>A0A5N6HAJ6</accession>
<evidence type="ECO:0000256" key="1">
    <source>
        <dbReference type="SAM" id="Phobius"/>
    </source>
</evidence>
<keyword evidence="1" id="KW-1133">Transmembrane helix</keyword>
<keyword evidence="1" id="KW-0812">Transmembrane</keyword>
<sequence>MVKVDRLVDCADLFVLIIVESILYIGIGYCFTSRVGLWCGSRSYAFSGMNRKNKGKK</sequence>
<protein>
    <submittedName>
        <fullName evidence="2">Uncharacterized protein</fullName>
    </submittedName>
</protein>
<keyword evidence="1" id="KW-0472">Membrane</keyword>
<reference evidence="2" key="1">
    <citation type="submission" date="2019-04" db="EMBL/GenBank/DDBJ databases">
        <title>Friends and foes A comparative genomics study of 23 Aspergillus species from section Flavi.</title>
        <authorList>
            <consortium name="DOE Joint Genome Institute"/>
            <person name="Kjaerbolling I."/>
            <person name="Vesth T."/>
            <person name="Frisvad J.C."/>
            <person name="Nybo J.L."/>
            <person name="Theobald S."/>
            <person name="Kildgaard S."/>
            <person name="Isbrandt T."/>
            <person name="Kuo A."/>
            <person name="Sato A."/>
            <person name="Lyhne E.K."/>
            <person name="Kogle M.E."/>
            <person name="Wiebenga A."/>
            <person name="Kun R.S."/>
            <person name="Lubbers R.J."/>
            <person name="Makela M.R."/>
            <person name="Barry K."/>
            <person name="Chovatia M."/>
            <person name="Clum A."/>
            <person name="Daum C."/>
            <person name="Haridas S."/>
            <person name="He G."/>
            <person name="LaButti K."/>
            <person name="Lipzen A."/>
            <person name="Mondo S."/>
            <person name="Riley R."/>
            <person name="Salamov A."/>
            <person name="Simmons B.A."/>
            <person name="Magnuson J.K."/>
            <person name="Henrissat B."/>
            <person name="Mortensen U.H."/>
            <person name="Larsen T.O."/>
            <person name="Devries R.P."/>
            <person name="Grigoriev I.V."/>
            <person name="Machida M."/>
            <person name="Baker S.E."/>
            <person name="Andersen M.R."/>
        </authorList>
    </citation>
    <scope>NUCLEOTIDE SEQUENCE [LARGE SCALE GENOMIC DNA]</scope>
    <source>
        <strain evidence="2">CBS 121.62</strain>
    </source>
</reference>
<gene>
    <name evidence="2" type="ORF">BDV35DRAFT_341312</name>
</gene>
<name>A0A5N6HAJ6_ASPFL</name>
<evidence type="ECO:0000313" key="2">
    <source>
        <dbReference type="EMBL" id="KAB8250804.1"/>
    </source>
</evidence>
<dbReference type="EMBL" id="ML734563">
    <property type="protein sequence ID" value="KAB8250804.1"/>
    <property type="molecule type" value="Genomic_DNA"/>
</dbReference>
<organism evidence="2">
    <name type="scientific">Aspergillus flavus</name>
    <dbReference type="NCBI Taxonomy" id="5059"/>
    <lineage>
        <taxon>Eukaryota</taxon>
        <taxon>Fungi</taxon>
        <taxon>Dikarya</taxon>
        <taxon>Ascomycota</taxon>
        <taxon>Pezizomycotina</taxon>
        <taxon>Eurotiomycetes</taxon>
        <taxon>Eurotiomycetidae</taxon>
        <taxon>Eurotiales</taxon>
        <taxon>Aspergillaceae</taxon>
        <taxon>Aspergillus</taxon>
        <taxon>Aspergillus subgen. Circumdati</taxon>
    </lineage>
</organism>